<organism evidence="3 4">
    <name type="scientific">Cupriavidus pauculus</name>
    <dbReference type="NCBI Taxonomy" id="82633"/>
    <lineage>
        <taxon>Bacteria</taxon>
        <taxon>Pseudomonadati</taxon>
        <taxon>Pseudomonadota</taxon>
        <taxon>Betaproteobacteria</taxon>
        <taxon>Burkholderiales</taxon>
        <taxon>Burkholderiaceae</taxon>
        <taxon>Cupriavidus</taxon>
    </lineage>
</organism>
<protein>
    <submittedName>
        <fullName evidence="3">GNAT family N-acetyltransferase</fullName>
    </submittedName>
</protein>
<dbReference type="SUPFAM" id="SSF55729">
    <property type="entry name" value="Acyl-CoA N-acyltransferases (Nat)"/>
    <property type="match status" value="1"/>
</dbReference>
<dbReference type="InterPro" id="IPR000182">
    <property type="entry name" value="GNAT_dom"/>
</dbReference>
<comment type="caution">
    <text evidence="3">The sequence shown here is derived from an EMBL/GenBank/DDBJ whole genome shotgun (WGS) entry which is preliminary data.</text>
</comment>
<feature type="domain" description="N-acetyltransferase" evidence="2">
    <location>
        <begin position="3"/>
        <end position="150"/>
    </location>
</feature>
<dbReference type="EMBL" id="PJRP01000004">
    <property type="protein sequence ID" value="PLQ00350.1"/>
    <property type="molecule type" value="Genomic_DNA"/>
</dbReference>
<dbReference type="RefSeq" id="WP_101681720.1">
    <property type="nucleotide sequence ID" value="NZ_PJRP01000004.1"/>
</dbReference>
<evidence type="ECO:0000313" key="4">
    <source>
        <dbReference type="Proteomes" id="UP000234341"/>
    </source>
</evidence>
<evidence type="ECO:0000313" key="3">
    <source>
        <dbReference type="EMBL" id="PLQ00350.1"/>
    </source>
</evidence>
<proteinExistence type="predicted"/>
<dbReference type="PANTHER" id="PTHR13947:SF37">
    <property type="entry name" value="LD18367P"/>
    <property type="match status" value="1"/>
</dbReference>
<keyword evidence="1 3" id="KW-0808">Transferase</keyword>
<gene>
    <name evidence="3" type="ORF">CYJ10_11995</name>
</gene>
<dbReference type="OrthoDB" id="9803233at2"/>
<dbReference type="PANTHER" id="PTHR13947">
    <property type="entry name" value="GNAT FAMILY N-ACETYLTRANSFERASE"/>
    <property type="match status" value="1"/>
</dbReference>
<name>A0A2N5CDN0_9BURK</name>
<accession>A0A2N5CDN0</accession>
<dbReference type="CDD" id="cd04301">
    <property type="entry name" value="NAT_SF"/>
    <property type="match status" value="1"/>
</dbReference>
<dbReference type="AlphaFoldDB" id="A0A2N5CDN0"/>
<evidence type="ECO:0000256" key="1">
    <source>
        <dbReference type="ARBA" id="ARBA00022679"/>
    </source>
</evidence>
<dbReference type="PROSITE" id="PS51186">
    <property type="entry name" value="GNAT"/>
    <property type="match status" value="1"/>
</dbReference>
<sequence length="150" mass="16523">MHIALESAAQPEVHALIQELDAYQVPLYPAASHHGVDIAVLSKSNVIFAVVRDNDGSAVGCGAMVLESTYGELKRMFIKPTHRGKGVAKRLLQFLEQEAQIRECGKFVLETGYLQRDAIALYARCGYVVSGPFGVYTEDPHSVFMTKIVR</sequence>
<evidence type="ECO:0000259" key="2">
    <source>
        <dbReference type="PROSITE" id="PS51186"/>
    </source>
</evidence>
<dbReference type="InterPro" id="IPR016181">
    <property type="entry name" value="Acyl_CoA_acyltransferase"/>
</dbReference>
<reference evidence="3 4" key="1">
    <citation type="submission" date="2017-12" db="EMBL/GenBank/DDBJ databases">
        <title>Genome sequence of the active heterotrophic nitrifier-denitrifier, Cupriavidus pauculus UM1.</title>
        <authorList>
            <person name="Putonti C."/>
            <person name="Castignetti D."/>
        </authorList>
    </citation>
    <scope>NUCLEOTIDE SEQUENCE [LARGE SCALE GENOMIC DNA]</scope>
    <source>
        <strain evidence="3 4">UM1</strain>
    </source>
</reference>
<dbReference type="GO" id="GO:0008080">
    <property type="term" value="F:N-acetyltransferase activity"/>
    <property type="evidence" value="ECO:0007669"/>
    <property type="project" value="InterPro"/>
</dbReference>
<dbReference type="Gene3D" id="3.40.630.30">
    <property type="match status" value="1"/>
</dbReference>
<dbReference type="Pfam" id="PF00583">
    <property type="entry name" value="Acetyltransf_1"/>
    <property type="match status" value="1"/>
</dbReference>
<dbReference type="InterPro" id="IPR050769">
    <property type="entry name" value="NAT_camello-type"/>
</dbReference>
<dbReference type="Proteomes" id="UP000234341">
    <property type="component" value="Unassembled WGS sequence"/>
</dbReference>